<dbReference type="VEuPathDB" id="FungiDB:MGYG_03337"/>
<dbReference type="Pfam" id="PF11160">
    <property type="entry name" value="Hva1_TUDOR"/>
    <property type="match status" value="1"/>
</dbReference>
<proteinExistence type="predicted"/>
<dbReference type="HOGENOM" id="CLU_172686_1_0_1"/>
<dbReference type="RefSeq" id="XP_003175817.1">
    <property type="nucleotide sequence ID" value="XM_003175769.1"/>
</dbReference>
<reference evidence="3" key="1">
    <citation type="journal article" date="2012" name="MBio">
        <title>Comparative genome analysis of Trichophyton rubrum and related dermatophytes reveals candidate genes involved in infection.</title>
        <authorList>
            <person name="Martinez D.A."/>
            <person name="Oliver B.G."/>
            <person name="Graeser Y."/>
            <person name="Goldberg J.M."/>
            <person name="Li W."/>
            <person name="Martinez-Rossi N.M."/>
            <person name="Monod M."/>
            <person name="Shelest E."/>
            <person name="Barton R.C."/>
            <person name="Birch E."/>
            <person name="Brakhage A.A."/>
            <person name="Chen Z."/>
            <person name="Gurr S.J."/>
            <person name="Heiman D."/>
            <person name="Heitman J."/>
            <person name="Kosti I."/>
            <person name="Rossi A."/>
            <person name="Saif S."/>
            <person name="Samalova M."/>
            <person name="Saunders C.W."/>
            <person name="Shea T."/>
            <person name="Summerbell R.C."/>
            <person name="Xu J."/>
            <person name="Young S."/>
            <person name="Zeng Q."/>
            <person name="Birren B.W."/>
            <person name="Cuomo C.A."/>
            <person name="White T.C."/>
        </authorList>
    </citation>
    <scope>NUCLEOTIDE SEQUENCE [LARGE SCALE GENOMIC DNA]</scope>
    <source>
        <strain evidence="3">ATCC MYA-4604 / CBS 118893</strain>
    </source>
</reference>
<dbReference type="EMBL" id="DS989823">
    <property type="protein sequence ID" value="EFR00335.1"/>
    <property type="molecule type" value="Genomic_DNA"/>
</dbReference>
<evidence type="ECO:0000313" key="2">
    <source>
        <dbReference type="EMBL" id="EFR00335.1"/>
    </source>
</evidence>
<dbReference type="GeneID" id="10031127"/>
<dbReference type="OrthoDB" id="10052172at2759"/>
<dbReference type="Proteomes" id="UP000002669">
    <property type="component" value="Unassembled WGS sequence"/>
</dbReference>
<dbReference type="OMA" id="IENSHTH"/>
<name>E4UN33_ARTGP</name>
<keyword evidence="3" id="KW-1185">Reference proteome</keyword>
<dbReference type="InParanoid" id="E4UN33"/>
<dbReference type="InterPro" id="IPR021331">
    <property type="entry name" value="Hva1_TUDOR"/>
</dbReference>
<organism evidence="3">
    <name type="scientific">Arthroderma gypseum (strain ATCC MYA-4604 / CBS 118893)</name>
    <name type="common">Microsporum gypseum</name>
    <dbReference type="NCBI Taxonomy" id="535722"/>
    <lineage>
        <taxon>Eukaryota</taxon>
        <taxon>Fungi</taxon>
        <taxon>Dikarya</taxon>
        <taxon>Ascomycota</taxon>
        <taxon>Pezizomycotina</taxon>
        <taxon>Eurotiomycetes</taxon>
        <taxon>Eurotiomycetidae</taxon>
        <taxon>Onygenales</taxon>
        <taxon>Arthrodermataceae</taxon>
        <taxon>Nannizzia</taxon>
    </lineage>
</organism>
<evidence type="ECO:0000259" key="1">
    <source>
        <dbReference type="Pfam" id="PF11160"/>
    </source>
</evidence>
<protein>
    <recommendedName>
        <fullName evidence="1">Hypervirulence associated protein TUDOR domain-containing protein</fullName>
    </recommendedName>
</protein>
<feature type="domain" description="Hypervirulence associated protein TUDOR" evidence="1">
    <location>
        <begin position="7"/>
        <end position="71"/>
    </location>
</feature>
<sequence length="75" mass="8379">MPRFYTGQNIVYRPVGGRDSRTSDTIGTITNVLTHDGRQAGRNVTASDDEPRYEVENQNTGKLTSIKEENVLQPL</sequence>
<gene>
    <name evidence="2" type="ORF">MGYG_03337</name>
</gene>
<dbReference type="AlphaFoldDB" id="E4UN33"/>
<accession>E4UN33</accession>
<evidence type="ECO:0000313" key="3">
    <source>
        <dbReference type="Proteomes" id="UP000002669"/>
    </source>
</evidence>